<dbReference type="InterPro" id="IPR047187">
    <property type="entry name" value="SF1_C_Upf1"/>
</dbReference>
<evidence type="ECO:0000313" key="6">
    <source>
        <dbReference type="Proteomes" id="UP000008866"/>
    </source>
</evidence>
<dbReference type="PANTHER" id="PTHR10887">
    <property type="entry name" value="DNA2/NAM7 HELICASE FAMILY"/>
    <property type="match status" value="1"/>
</dbReference>
<proteinExistence type="predicted"/>
<feature type="compositionally biased region" description="Low complexity" evidence="2">
    <location>
        <begin position="69"/>
        <end position="78"/>
    </location>
</feature>
<evidence type="ECO:0000313" key="5">
    <source>
        <dbReference type="EMBL" id="EFE30573.1"/>
    </source>
</evidence>
<dbReference type="Pfam" id="PF13086">
    <property type="entry name" value="AAA_11"/>
    <property type="match status" value="1"/>
</dbReference>
<dbReference type="OrthoDB" id="6513042at2759"/>
<name>D4B212_ARTBC</name>
<evidence type="ECO:0000256" key="1">
    <source>
        <dbReference type="ARBA" id="ARBA00022806"/>
    </source>
</evidence>
<dbReference type="SUPFAM" id="SSF52540">
    <property type="entry name" value="P-loop containing nucleoside triphosphate hydrolases"/>
    <property type="match status" value="1"/>
</dbReference>
<keyword evidence="1" id="KW-0067">ATP-binding</keyword>
<feature type="compositionally biased region" description="Pro residues" evidence="2">
    <location>
        <begin position="59"/>
        <end position="68"/>
    </location>
</feature>
<evidence type="ECO:0000259" key="3">
    <source>
        <dbReference type="Pfam" id="PF13086"/>
    </source>
</evidence>
<dbReference type="CDD" id="cd18808">
    <property type="entry name" value="SF1_C_Upf1"/>
    <property type="match status" value="1"/>
</dbReference>
<feature type="region of interest" description="Disordered" evidence="2">
    <location>
        <begin position="929"/>
        <end position="971"/>
    </location>
</feature>
<dbReference type="GeneID" id="9523868"/>
<comment type="caution">
    <text evidence="5">The sequence shown here is derived from an EMBL/GenBank/DDBJ whole genome shotgun (WGS) entry which is preliminary data.</text>
</comment>
<evidence type="ECO:0000256" key="2">
    <source>
        <dbReference type="SAM" id="MobiDB-lite"/>
    </source>
</evidence>
<gene>
    <name evidence="5" type="ORF">ARB_02493</name>
</gene>
<dbReference type="EMBL" id="ABSU01000028">
    <property type="protein sequence ID" value="EFE30573.1"/>
    <property type="molecule type" value="Genomic_DNA"/>
</dbReference>
<dbReference type="KEGG" id="abe:ARB_02493"/>
<feature type="region of interest" description="Disordered" evidence="2">
    <location>
        <begin position="59"/>
        <end position="86"/>
    </location>
</feature>
<dbReference type="STRING" id="663331.D4B212"/>
<dbReference type="Pfam" id="PF13087">
    <property type="entry name" value="AAA_12"/>
    <property type="match status" value="1"/>
</dbReference>
<dbReference type="HOGENOM" id="CLU_001666_7_1_1"/>
<keyword evidence="1" id="KW-0547">Nucleotide-binding</keyword>
<evidence type="ECO:0000259" key="4">
    <source>
        <dbReference type="Pfam" id="PF13087"/>
    </source>
</evidence>
<dbReference type="AlphaFoldDB" id="D4B212"/>
<feature type="compositionally biased region" description="Acidic residues" evidence="2">
    <location>
        <begin position="944"/>
        <end position="964"/>
    </location>
</feature>
<feature type="domain" description="DNA2/NAM7 helicase-like C-terminal" evidence="4">
    <location>
        <begin position="649"/>
        <end position="860"/>
    </location>
</feature>
<dbReference type="Gene3D" id="3.40.50.300">
    <property type="entry name" value="P-loop containing nucleotide triphosphate hydrolases"/>
    <property type="match status" value="2"/>
</dbReference>
<dbReference type="eggNOG" id="KOG1804">
    <property type="taxonomic scope" value="Eukaryota"/>
</dbReference>
<sequence>MDHSRPRRAAIPIIDPSGRPVNVAEQLRTPNFSPYRSQFSGHPANNSRAVQYPAPVSAPVPSLAPPTPTSSTKITTGPARFHGPRSQGSLSSWTPHLFAQPYTPAYLLAINRSPAVSKYTVPLKTIDFNAYRQQFAGNLFLEPAPSHAMPPIKSVPVSVSLHVTNLVPSTYLYYFDECLLLEAYQQTLDLAQLCLYNVPIALVDLQRRIFEIRVPGLKDDTPAIELGDTILVRQILHSPNQMTRGVEWLASNQPTLTGSIAPGFNGQQLHAVVVGVSRTKEVVRLRIDHFDMTINSAYSSWLANILFTVQPNRYVPLWEALTSIENGWNWPQSSNYIPGGCSGNLQDESNWFRHMLFPEPHYGFMQHALPKGIFDLEWVDPDLNYEQMKAVDSIVSRNYGNVPFLISGVPGSGKTKTVVECTLQLLNCSSDIEPHILLCAPSNPAADTLATRLAPHLKPGEMFRLNGWARTFAEVPSALLPYTYIDNDMFSLPGFKAMMGYKVIVTTCRDADMLVKARLTNRDLMKLACETVAAVSSKVPVKAEDMLHWTALLIDEAAHDTEPAICIPLTVVASPLPIIHEPAHNKSSLPLFVMAGDHYQLGPRIHNYDTSLSISLFERLFSCPFYADHPLSRRNAGPYKKLVQEMLPIQRPAFTNLTRNYRSHPAILPVPSVLFYSDTLIPCATPADPNGPVPTWPEWKDPHRWPVLFSCNSSLDKVEELLHRSAGNGVFNPGEAYLALYYVKSLLHHSDQLSNDASESVSSLAIHPKEIAIITPFRSQVAHLRHVFRSHSLHSVNIGPLEAFQGLETRFLIICTTRTRPGEQFVKQDQALGLGLVGEKKRFNVALTRAKEGVIVIGNPNVLVDSGKDETWREFLSYCARNGCWATEDSPKLERSGPLLQEYEVGSAQENTNKSARWWAKKLAGANVKADNENNDNNNSQDNDTPDAGDNETGEDNNDDDNDSTNDASNADIRLSGYISRLERALLYEETTKSNARNGSQALEYTTTLGQGGAVHDSAPDDYDSAMWTAGIAAEEVLRGALDI</sequence>
<keyword evidence="1" id="KW-0347">Helicase</keyword>
<protein>
    <submittedName>
        <fullName evidence="5">Uncharacterized protein</fullName>
    </submittedName>
</protein>
<keyword evidence="1" id="KW-0378">Hydrolase</keyword>
<dbReference type="GO" id="GO:0004386">
    <property type="term" value="F:helicase activity"/>
    <property type="evidence" value="ECO:0007669"/>
    <property type="project" value="InterPro"/>
</dbReference>
<dbReference type="InterPro" id="IPR027417">
    <property type="entry name" value="P-loop_NTPase"/>
</dbReference>
<keyword evidence="6" id="KW-1185">Reference proteome</keyword>
<dbReference type="Proteomes" id="UP000008866">
    <property type="component" value="Unassembled WGS sequence"/>
</dbReference>
<dbReference type="InterPro" id="IPR041679">
    <property type="entry name" value="DNA2/NAM7-like_C"/>
</dbReference>
<feature type="domain" description="DNA2/NAM7 helicase helicase" evidence="3">
    <location>
        <begin position="383"/>
        <end position="455"/>
    </location>
</feature>
<organism evidence="5 6">
    <name type="scientific">Arthroderma benhamiae (strain ATCC MYA-4681 / CBS 112371)</name>
    <name type="common">Trichophyton mentagrophytes</name>
    <dbReference type="NCBI Taxonomy" id="663331"/>
    <lineage>
        <taxon>Eukaryota</taxon>
        <taxon>Fungi</taxon>
        <taxon>Dikarya</taxon>
        <taxon>Ascomycota</taxon>
        <taxon>Pezizomycotina</taxon>
        <taxon>Eurotiomycetes</taxon>
        <taxon>Eurotiomycetidae</taxon>
        <taxon>Onygenales</taxon>
        <taxon>Arthrodermataceae</taxon>
        <taxon>Trichophyton</taxon>
    </lineage>
</organism>
<dbReference type="InterPro" id="IPR041677">
    <property type="entry name" value="DNA2/NAM7_AAA_11"/>
</dbReference>
<dbReference type="InterPro" id="IPR045055">
    <property type="entry name" value="DNA2/NAM7-like"/>
</dbReference>
<reference evidence="6" key="1">
    <citation type="journal article" date="2011" name="Genome Biol.">
        <title>Comparative and functional genomics provide insights into the pathogenicity of dermatophytic fungi.</title>
        <authorList>
            <person name="Burmester A."/>
            <person name="Shelest E."/>
            <person name="Gloeckner G."/>
            <person name="Heddergott C."/>
            <person name="Schindler S."/>
            <person name="Staib P."/>
            <person name="Heidel A."/>
            <person name="Felder M."/>
            <person name="Petzold A."/>
            <person name="Szafranski K."/>
            <person name="Feuermann M."/>
            <person name="Pedruzzi I."/>
            <person name="Priebe S."/>
            <person name="Groth M."/>
            <person name="Winkler R."/>
            <person name="Li W."/>
            <person name="Kniemeyer O."/>
            <person name="Schroeckh V."/>
            <person name="Hertweck C."/>
            <person name="Hube B."/>
            <person name="White T.C."/>
            <person name="Platzer M."/>
            <person name="Guthke R."/>
            <person name="Heitman J."/>
            <person name="Woestemeyer J."/>
            <person name="Zipfel P.F."/>
            <person name="Monod M."/>
            <person name="Brakhage A.A."/>
        </authorList>
    </citation>
    <scope>NUCLEOTIDE SEQUENCE [LARGE SCALE GENOMIC DNA]</scope>
    <source>
        <strain evidence="6">ATCC MYA-4681 / CBS 112371</strain>
    </source>
</reference>
<accession>D4B212</accession>
<dbReference type="GO" id="GO:0035194">
    <property type="term" value="P:regulatory ncRNA-mediated post-transcriptional gene silencing"/>
    <property type="evidence" value="ECO:0007669"/>
    <property type="project" value="TreeGrafter"/>
</dbReference>
<dbReference type="RefSeq" id="XP_003011213.1">
    <property type="nucleotide sequence ID" value="XM_003011167.1"/>
</dbReference>
<dbReference type="GO" id="GO:0005829">
    <property type="term" value="C:cytosol"/>
    <property type="evidence" value="ECO:0007669"/>
    <property type="project" value="TreeGrafter"/>
</dbReference>
<dbReference type="OMA" id="LYYFDEC"/>
<dbReference type="PANTHER" id="PTHR10887:SF322">
    <property type="entry name" value="HELICASE MOV-10"/>
    <property type="match status" value="1"/>
</dbReference>